<feature type="chain" id="PRO_5040946380" evidence="1">
    <location>
        <begin position="25"/>
        <end position="183"/>
    </location>
</feature>
<accession>A0A9X2CLY2</accession>
<evidence type="ECO:0000256" key="1">
    <source>
        <dbReference type="SAM" id="SignalP"/>
    </source>
</evidence>
<comment type="caution">
    <text evidence="2">The sequence shown here is derived from an EMBL/GenBank/DDBJ whole genome shotgun (WGS) entry which is preliminary data.</text>
</comment>
<dbReference type="AlphaFoldDB" id="A0A9X2CLY2"/>
<dbReference type="GO" id="GO:0016791">
    <property type="term" value="F:phosphatase activity"/>
    <property type="evidence" value="ECO:0007669"/>
    <property type="project" value="TreeGrafter"/>
</dbReference>
<organism evidence="2 3">
    <name type="scientific">Shewanella gaetbuli</name>
    <dbReference type="NCBI Taxonomy" id="220752"/>
    <lineage>
        <taxon>Bacteria</taxon>
        <taxon>Pseudomonadati</taxon>
        <taxon>Pseudomonadota</taxon>
        <taxon>Gammaproteobacteria</taxon>
        <taxon>Alteromonadales</taxon>
        <taxon>Shewanellaceae</taxon>
        <taxon>Shewanella</taxon>
    </lineage>
</organism>
<dbReference type="Gene3D" id="3.40.50.1240">
    <property type="entry name" value="Phosphoglycerate mutase-like"/>
    <property type="match status" value="1"/>
</dbReference>
<protein>
    <submittedName>
        <fullName evidence="2">Histidine phosphatase family protein</fullName>
    </submittedName>
</protein>
<evidence type="ECO:0000313" key="2">
    <source>
        <dbReference type="EMBL" id="MCL1143090.1"/>
    </source>
</evidence>
<reference evidence="2" key="1">
    <citation type="submission" date="2022-01" db="EMBL/GenBank/DDBJ databases">
        <title>Whole genome-based taxonomy of the Shewanellaceae.</title>
        <authorList>
            <person name="Martin-Rodriguez A.J."/>
        </authorList>
    </citation>
    <scope>NUCLEOTIDE SEQUENCE</scope>
    <source>
        <strain evidence="2">DSM 16422</strain>
    </source>
</reference>
<feature type="signal peptide" evidence="1">
    <location>
        <begin position="1"/>
        <end position="24"/>
    </location>
</feature>
<keyword evidence="3" id="KW-1185">Reference proteome</keyword>
<dbReference type="GO" id="GO:0005737">
    <property type="term" value="C:cytoplasm"/>
    <property type="evidence" value="ECO:0007669"/>
    <property type="project" value="TreeGrafter"/>
</dbReference>
<gene>
    <name evidence="2" type="ORF">L2672_10320</name>
</gene>
<proteinExistence type="predicted"/>
<dbReference type="EMBL" id="JAKIKP010000006">
    <property type="protein sequence ID" value="MCL1143090.1"/>
    <property type="molecule type" value="Genomic_DNA"/>
</dbReference>
<dbReference type="InterPro" id="IPR029033">
    <property type="entry name" value="His_PPase_superfam"/>
</dbReference>
<dbReference type="PANTHER" id="PTHR48100">
    <property type="entry name" value="BROAD-SPECIFICITY PHOSPHATASE YOR283W-RELATED"/>
    <property type="match status" value="1"/>
</dbReference>
<dbReference type="Proteomes" id="UP001139333">
    <property type="component" value="Unassembled WGS sequence"/>
</dbReference>
<dbReference type="Pfam" id="PF00300">
    <property type="entry name" value="His_Phos_1"/>
    <property type="match status" value="1"/>
</dbReference>
<dbReference type="RefSeq" id="WP_248995769.1">
    <property type="nucleotide sequence ID" value="NZ_JAKIKP010000006.1"/>
</dbReference>
<dbReference type="SUPFAM" id="SSF53254">
    <property type="entry name" value="Phosphoglycerate mutase-like"/>
    <property type="match status" value="1"/>
</dbReference>
<dbReference type="InterPro" id="IPR013078">
    <property type="entry name" value="His_Pase_superF_clade-1"/>
</dbReference>
<dbReference type="InterPro" id="IPR050275">
    <property type="entry name" value="PGM_Phosphatase"/>
</dbReference>
<keyword evidence="1" id="KW-0732">Signal</keyword>
<name>A0A9X2CLY2_9GAMM</name>
<evidence type="ECO:0000313" key="3">
    <source>
        <dbReference type="Proteomes" id="UP001139333"/>
    </source>
</evidence>
<dbReference type="PANTHER" id="PTHR48100:SF1">
    <property type="entry name" value="HISTIDINE PHOSPHATASE FAMILY PROTEIN-RELATED"/>
    <property type="match status" value="1"/>
</dbReference>
<dbReference type="SMART" id="SM00855">
    <property type="entry name" value="PGAM"/>
    <property type="match status" value="1"/>
</dbReference>
<sequence>MNKFLSNLAPWLMLCALVSPTTLATESSSITPHKVAEQQHKWTFILVRHGEKLKEKNPGLNPQGQARADRLAQMLAHIPLDKVYSTDYKRTLQTAEPTALHHNKTIEIYDPSELAAFTETLMTRPGTYLIVGHGNTTITLAKKLSLQTDVDKMDYTEDYDRLYFIEVNQMGNKQTHSIYRFSY</sequence>
<dbReference type="CDD" id="cd07040">
    <property type="entry name" value="HP"/>
    <property type="match status" value="1"/>
</dbReference>